<organism evidence="13 14">
    <name type="scientific">Actinomadura rugatobispora</name>
    <dbReference type="NCBI Taxonomy" id="1994"/>
    <lineage>
        <taxon>Bacteria</taxon>
        <taxon>Bacillati</taxon>
        <taxon>Actinomycetota</taxon>
        <taxon>Actinomycetes</taxon>
        <taxon>Streptosporangiales</taxon>
        <taxon>Thermomonosporaceae</taxon>
        <taxon>Actinomadura</taxon>
    </lineage>
</organism>
<dbReference type="InterPro" id="IPR003594">
    <property type="entry name" value="HATPase_dom"/>
</dbReference>
<dbReference type="Gene3D" id="1.20.5.1930">
    <property type="match status" value="1"/>
</dbReference>
<evidence type="ECO:0000256" key="4">
    <source>
        <dbReference type="ARBA" id="ARBA00022679"/>
    </source>
</evidence>
<feature type="transmembrane region" description="Helical" evidence="10">
    <location>
        <begin position="132"/>
        <end position="151"/>
    </location>
</feature>
<dbReference type="PANTHER" id="PTHR24421:SF10">
    <property type="entry name" value="NITRATE_NITRITE SENSOR PROTEIN NARQ"/>
    <property type="match status" value="1"/>
</dbReference>
<feature type="transmembrane region" description="Helical" evidence="10">
    <location>
        <begin position="181"/>
        <end position="201"/>
    </location>
</feature>
<evidence type="ECO:0000259" key="11">
    <source>
        <dbReference type="Pfam" id="PF02518"/>
    </source>
</evidence>
<feature type="domain" description="Signal transduction histidine kinase subgroup 3 dimerisation and phosphoacceptor" evidence="12">
    <location>
        <begin position="229"/>
        <end position="295"/>
    </location>
</feature>
<dbReference type="RefSeq" id="WP_378282351.1">
    <property type="nucleotide sequence ID" value="NZ_JBHSON010000016.1"/>
</dbReference>
<reference evidence="14" key="1">
    <citation type="journal article" date="2019" name="Int. J. Syst. Evol. Microbiol.">
        <title>The Global Catalogue of Microorganisms (GCM) 10K type strain sequencing project: providing services to taxonomists for standard genome sequencing and annotation.</title>
        <authorList>
            <consortium name="The Broad Institute Genomics Platform"/>
            <consortium name="The Broad Institute Genome Sequencing Center for Infectious Disease"/>
            <person name="Wu L."/>
            <person name="Ma J."/>
        </authorList>
    </citation>
    <scope>NUCLEOTIDE SEQUENCE [LARGE SCALE GENOMIC DNA]</scope>
    <source>
        <strain evidence="14">KCTC 42087</strain>
    </source>
</reference>
<proteinExistence type="predicted"/>
<accession>A0ABW0ZTU8</accession>
<dbReference type="Pfam" id="PF02518">
    <property type="entry name" value="HATPase_c"/>
    <property type="match status" value="1"/>
</dbReference>
<evidence type="ECO:0000256" key="8">
    <source>
        <dbReference type="ARBA" id="ARBA00023012"/>
    </source>
</evidence>
<dbReference type="Pfam" id="PF07730">
    <property type="entry name" value="HisKA_3"/>
    <property type="match status" value="1"/>
</dbReference>
<keyword evidence="7" id="KW-0067">ATP-binding</keyword>
<evidence type="ECO:0000256" key="2">
    <source>
        <dbReference type="ARBA" id="ARBA00012438"/>
    </source>
</evidence>
<feature type="region of interest" description="Disordered" evidence="9">
    <location>
        <begin position="1"/>
        <end position="24"/>
    </location>
</feature>
<feature type="transmembrane region" description="Helical" evidence="10">
    <location>
        <begin position="86"/>
        <end position="103"/>
    </location>
</feature>
<dbReference type="CDD" id="cd16917">
    <property type="entry name" value="HATPase_UhpB-NarQ-NarX-like"/>
    <property type="match status" value="1"/>
</dbReference>
<keyword evidence="14" id="KW-1185">Reference proteome</keyword>
<keyword evidence="4" id="KW-0808">Transferase</keyword>
<dbReference type="GO" id="GO:0016301">
    <property type="term" value="F:kinase activity"/>
    <property type="evidence" value="ECO:0007669"/>
    <property type="project" value="UniProtKB-KW"/>
</dbReference>
<protein>
    <recommendedName>
        <fullName evidence="2">histidine kinase</fullName>
        <ecNumber evidence="2">2.7.13.3</ecNumber>
    </recommendedName>
</protein>
<dbReference type="EC" id="2.7.13.3" evidence="2"/>
<sequence length="432" mass="45927">MTDVPLPPRDEPAPHGPLRPEPARHDHVRLVQGVRAALIPGPHDPRATMLPPPMWLRVPILLLMLAMTIGFTAGSIAIPIEVDGRPPGLSALFGVLQAGPLLFAVRRPLAAWRIAAGGLLAGALLVHDTAFWPWPVTAFLAHLVILFFVALACDRETLVGVGAVTIAGLIGPAVLFGMPGWFGAILGGIVLMVLAFGDAVGGRRTAEAILREQEELRRQDLARQAVLEERARIARELHDVVAHHMSVIAMQAEAAPYKIPELPDAARHTFGVVRDAAREALTETRRVVGLLRSDDEGAERAPQPGLDRMDDLVATARRSGLAVGVTVVGLPRPLAVGVDLSAFRIVQESLSNAARYAPGARVAIEIRYGHDRLHVAVTDDGPRTTPEESHGGGHGLVGMHERVAMLGGALTAGARAEGGWSVVAELPYGDSE</sequence>
<feature type="transmembrane region" description="Helical" evidence="10">
    <location>
        <begin position="58"/>
        <end position="80"/>
    </location>
</feature>
<comment type="caution">
    <text evidence="13">The sequence shown here is derived from an EMBL/GenBank/DDBJ whole genome shotgun (WGS) entry which is preliminary data.</text>
</comment>
<comment type="catalytic activity">
    <reaction evidence="1">
        <text>ATP + protein L-histidine = ADP + protein N-phospho-L-histidine.</text>
        <dbReference type="EC" id="2.7.13.3"/>
    </reaction>
</comment>
<dbReference type="InterPro" id="IPR011712">
    <property type="entry name" value="Sig_transdc_His_kin_sub3_dim/P"/>
</dbReference>
<gene>
    <name evidence="13" type="ORF">ACFPZN_14005</name>
</gene>
<dbReference type="EMBL" id="JBHSON010000016">
    <property type="protein sequence ID" value="MFC5746734.1"/>
    <property type="molecule type" value="Genomic_DNA"/>
</dbReference>
<evidence type="ECO:0000256" key="3">
    <source>
        <dbReference type="ARBA" id="ARBA00022553"/>
    </source>
</evidence>
<evidence type="ECO:0000313" key="13">
    <source>
        <dbReference type="EMBL" id="MFC5746734.1"/>
    </source>
</evidence>
<evidence type="ECO:0000256" key="6">
    <source>
        <dbReference type="ARBA" id="ARBA00022777"/>
    </source>
</evidence>
<feature type="transmembrane region" description="Helical" evidence="10">
    <location>
        <begin position="158"/>
        <end position="175"/>
    </location>
</feature>
<dbReference type="Proteomes" id="UP001596074">
    <property type="component" value="Unassembled WGS sequence"/>
</dbReference>
<name>A0ABW0ZTU8_9ACTN</name>
<keyword evidence="6 13" id="KW-0418">Kinase</keyword>
<keyword evidence="5" id="KW-0547">Nucleotide-binding</keyword>
<evidence type="ECO:0000256" key="5">
    <source>
        <dbReference type="ARBA" id="ARBA00022741"/>
    </source>
</evidence>
<keyword evidence="10" id="KW-1133">Transmembrane helix</keyword>
<evidence type="ECO:0000256" key="7">
    <source>
        <dbReference type="ARBA" id="ARBA00022840"/>
    </source>
</evidence>
<dbReference type="InterPro" id="IPR036890">
    <property type="entry name" value="HATPase_C_sf"/>
</dbReference>
<dbReference type="SUPFAM" id="SSF55874">
    <property type="entry name" value="ATPase domain of HSP90 chaperone/DNA topoisomerase II/histidine kinase"/>
    <property type="match status" value="1"/>
</dbReference>
<dbReference type="InterPro" id="IPR050482">
    <property type="entry name" value="Sensor_HK_TwoCompSys"/>
</dbReference>
<feature type="domain" description="Histidine kinase/HSP90-like ATPase" evidence="11">
    <location>
        <begin position="341"/>
        <end position="428"/>
    </location>
</feature>
<keyword evidence="10" id="KW-0472">Membrane</keyword>
<dbReference type="PANTHER" id="PTHR24421">
    <property type="entry name" value="NITRATE/NITRITE SENSOR PROTEIN NARX-RELATED"/>
    <property type="match status" value="1"/>
</dbReference>
<evidence type="ECO:0000256" key="1">
    <source>
        <dbReference type="ARBA" id="ARBA00000085"/>
    </source>
</evidence>
<keyword evidence="8" id="KW-0902">Two-component regulatory system</keyword>
<evidence type="ECO:0000313" key="14">
    <source>
        <dbReference type="Proteomes" id="UP001596074"/>
    </source>
</evidence>
<evidence type="ECO:0000259" key="12">
    <source>
        <dbReference type="Pfam" id="PF07730"/>
    </source>
</evidence>
<evidence type="ECO:0000256" key="9">
    <source>
        <dbReference type="SAM" id="MobiDB-lite"/>
    </source>
</evidence>
<evidence type="ECO:0000256" key="10">
    <source>
        <dbReference type="SAM" id="Phobius"/>
    </source>
</evidence>
<keyword evidence="10" id="KW-0812">Transmembrane</keyword>
<keyword evidence="3" id="KW-0597">Phosphoprotein</keyword>
<dbReference type="Gene3D" id="3.30.565.10">
    <property type="entry name" value="Histidine kinase-like ATPase, C-terminal domain"/>
    <property type="match status" value="1"/>
</dbReference>